<feature type="transmembrane region" description="Helical" evidence="6">
    <location>
        <begin position="276"/>
        <end position="301"/>
    </location>
</feature>
<dbReference type="PROSITE" id="PS50850">
    <property type="entry name" value="MFS"/>
    <property type="match status" value="1"/>
</dbReference>
<feature type="transmembrane region" description="Helical" evidence="6">
    <location>
        <begin position="142"/>
        <end position="166"/>
    </location>
</feature>
<dbReference type="PANTHER" id="PTHR42718">
    <property type="entry name" value="MAJOR FACILITATOR SUPERFAMILY MULTIDRUG TRANSPORTER MFSC"/>
    <property type="match status" value="1"/>
</dbReference>
<organism evidence="8 9">
    <name type="scientific">Lacticaseibacillus rhamnosus</name>
    <name type="common">Lactobacillus rhamnosus</name>
    <dbReference type="NCBI Taxonomy" id="47715"/>
    <lineage>
        <taxon>Bacteria</taxon>
        <taxon>Bacillati</taxon>
        <taxon>Bacillota</taxon>
        <taxon>Bacilli</taxon>
        <taxon>Lactobacillales</taxon>
        <taxon>Lactobacillaceae</taxon>
        <taxon>Lacticaseibacillus</taxon>
    </lineage>
</organism>
<dbReference type="Proteomes" id="UP000189067">
    <property type="component" value="Unassembled WGS sequence"/>
</dbReference>
<dbReference type="GO" id="GO:0005886">
    <property type="term" value="C:plasma membrane"/>
    <property type="evidence" value="ECO:0007669"/>
    <property type="project" value="UniProtKB-SubCell"/>
</dbReference>
<evidence type="ECO:0000256" key="6">
    <source>
        <dbReference type="SAM" id="Phobius"/>
    </source>
</evidence>
<evidence type="ECO:0000259" key="7">
    <source>
        <dbReference type="PROSITE" id="PS50850"/>
    </source>
</evidence>
<dbReference type="CDD" id="cd17321">
    <property type="entry name" value="MFS_MMR_MDR_like"/>
    <property type="match status" value="1"/>
</dbReference>
<feature type="transmembrane region" description="Helical" evidence="6">
    <location>
        <begin position="213"/>
        <end position="231"/>
    </location>
</feature>
<dbReference type="Gene3D" id="1.20.1250.20">
    <property type="entry name" value="MFS general substrate transporter like domains"/>
    <property type="match status" value="1"/>
</dbReference>
<dbReference type="EMBL" id="MTJY01000043">
    <property type="protein sequence ID" value="ONN74300.1"/>
    <property type="molecule type" value="Genomic_DNA"/>
</dbReference>
<dbReference type="AlphaFoldDB" id="A0AAX0K1N8"/>
<protein>
    <submittedName>
        <fullName evidence="8">MFS transporter</fullName>
    </submittedName>
</protein>
<dbReference type="GO" id="GO:0022857">
    <property type="term" value="F:transmembrane transporter activity"/>
    <property type="evidence" value="ECO:0007669"/>
    <property type="project" value="InterPro"/>
</dbReference>
<reference evidence="8 9" key="1">
    <citation type="submission" date="2017-01" db="EMBL/GenBank/DDBJ databases">
        <title>In silico prediction, in vitro antibacterial spectrum and physicochemical properties of a putative bacteriocin produced by Lactobacillus rhamnosus strain L156.4.</title>
        <authorList>
            <person name="Silveira A.M."/>
            <person name="Monteiro A.S."/>
            <person name="Santos V.L."/>
            <person name="Nicoli J.R."/>
            <person name="Azevedo V."/>
            <person name="Soares S.C."/>
            <person name="Castro-Oliveira L."/>
            <person name="Dias-Souza M.V."/>
            <person name="Nardi R.M."/>
        </authorList>
    </citation>
    <scope>NUCLEOTIDE SEQUENCE [LARGE SCALE GENOMIC DNA]</scope>
    <source>
        <strain evidence="8 9">L156.4</strain>
    </source>
</reference>
<gene>
    <name evidence="8" type="ORF">BWR10_09870</name>
</gene>
<feature type="transmembrane region" description="Helical" evidence="6">
    <location>
        <begin position="364"/>
        <end position="384"/>
    </location>
</feature>
<dbReference type="Gene3D" id="1.20.1720.10">
    <property type="entry name" value="Multidrug resistance protein D"/>
    <property type="match status" value="1"/>
</dbReference>
<feature type="transmembrane region" description="Helical" evidence="6">
    <location>
        <begin position="307"/>
        <end position="333"/>
    </location>
</feature>
<feature type="transmembrane region" description="Helical" evidence="6">
    <location>
        <begin position="172"/>
        <end position="192"/>
    </location>
</feature>
<sequence length="487" mass="52410">MRKGVGALAMARVQRIKILIVLGLMSLLTALSGSSTNLAMPKISEDLMISSSAATWIVSIGLITTAVLLVMFGHIGDLVSKNLVFLLGEVVFIVGSLLTGIAPTYFTIMAGRVVQAVGSAMIMANSMGIISEYFPDATRAEALAVISMFISIGSISGPAFGGILITWASWRWIYLFNVPVGIFIVLAGMRVLPLRRPEPGEIRRVWRQANWTGQNLFTGGMILMFASGYWLQQPTQLWFGTGVLTGGIFLTVLAFVQDQQARSPWIAPVIMHNADYLISVSVLLIVMLVNSVSNILLPFYLQSYGGISAFSSGLLMMLQSVTMLVITPFAGWLADHWNRYYLTILGLLVLIISQIGYANYPVRITMAPIIWSIVANGAGMALFLSPNNALTMGAVDDKLSGVAGSLNSLARTVGLTIGISFGATLLFAQLPGVTRISAQSGAPFLHALATVFWLATLVSVVGLIIVIIRSLRKRQANAVLTKNKHVL</sequence>
<evidence type="ECO:0000313" key="9">
    <source>
        <dbReference type="Proteomes" id="UP000189067"/>
    </source>
</evidence>
<feature type="transmembrane region" description="Helical" evidence="6">
    <location>
        <begin position="340"/>
        <end position="358"/>
    </location>
</feature>
<feature type="transmembrane region" description="Helical" evidence="6">
    <location>
        <begin position="444"/>
        <end position="468"/>
    </location>
</feature>
<evidence type="ECO:0000313" key="8">
    <source>
        <dbReference type="EMBL" id="ONN74300.1"/>
    </source>
</evidence>
<evidence type="ECO:0000256" key="4">
    <source>
        <dbReference type="ARBA" id="ARBA00022989"/>
    </source>
</evidence>
<feature type="transmembrane region" description="Helical" evidence="6">
    <location>
        <begin position="112"/>
        <end position="130"/>
    </location>
</feature>
<keyword evidence="3 6" id="KW-0812">Transmembrane</keyword>
<keyword evidence="4 6" id="KW-1133">Transmembrane helix</keyword>
<accession>A0AAX0K1N8</accession>
<dbReference type="InterPro" id="IPR036259">
    <property type="entry name" value="MFS_trans_sf"/>
</dbReference>
<evidence type="ECO:0000256" key="5">
    <source>
        <dbReference type="ARBA" id="ARBA00023136"/>
    </source>
</evidence>
<dbReference type="Pfam" id="PF07690">
    <property type="entry name" value="MFS_1"/>
    <property type="match status" value="1"/>
</dbReference>
<feature type="transmembrane region" description="Helical" evidence="6">
    <location>
        <begin position="48"/>
        <end position="71"/>
    </location>
</feature>
<evidence type="ECO:0000256" key="3">
    <source>
        <dbReference type="ARBA" id="ARBA00022692"/>
    </source>
</evidence>
<evidence type="ECO:0000256" key="2">
    <source>
        <dbReference type="ARBA" id="ARBA00022448"/>
    </source>
</evidence>
<dbReference type="InterPro" id="IPR011701">
    <property type="entry name" value="MFS"/>
</dbReference>
<comment type="subcellular location">
    <subcellularLocation>
        <location evidence="1">Cell membrane</location>
        <topology evidence="1">Multi-pass membrane protein</topology>
    </subcellularLocation>
</comment>
<proteinExistence type="predicted"/>
<name>A0AAX0K1N8_LACRH</name>
<dbReference type="PANTHER" id="PTHR42718:SF9">
    <property type="entry name" value="MAJOR FACILITATOR SUPERFAMILY MULTIDRUG TRANSPORTER MFSC"/>
    <property type="match status" value="1"/>
</dbReference>
<feature type="transmembrane region" description="Helical" evidence="6">
    <location>
        <begin position="83"/>
        <end position="106"/>
    </location>
</feature>
<dbReference type="SUPFAM" id="SSF103473">
    <property type="entry name" value="MFS general substrate transporter"/>
    <property type="match status" value="1"/>
</dbReference>
<feature type="transmembrane region" description="Helical" evidence="6">
    <location>
        <begin position="413"/>
        <end position="432"/>
    </location>
</feature>
<evidence type="ECO:0000256" key="1">
    <source>
        <dbReference type="ARBA" id="ARBA00004651"/>
    </source>
</evidence>
<keyword evidence="5 6" id="KW-0472">Membrane</keyword>
<dbReference type="PRINTS" id="PR01036">
    <property type="entry name" value="TCRTETB"/>
</dbReference>
<keyword evidence="2" id="KW-0813">Transport</keyword>
<comment type="caution">
    <text evidence="8">The sequence shown here is derived from an EMBL/GenBank/DDBJ whole genome shotgun (WGS) entry which is preliminary data.</text>
</comment>
<feature type="domain" description="Major facilitator superfamily (MFS) profile" evidence="7">
    <location>
        <begin position="18"/>
        <end position="474"/>
    </location>
</feature>
<feature type="transmembrane region" description="Helical" evidence="6">
    <location>
        <begin position="237"/>
        <end position="256"/>
    </location>
</feature>
<dbReference type="InterPro" id="IPR020846">
    <property type="entry name" value="MFS_dom"/>
</dbReference>